<comment type="function">
    <text evidence="5">One of the primary rRNA binding proteins, this protein initially binds near the 5'-end of the 23S rRNA. It is important during the early stages of 50S assembly. It makes multiple contacts with different domains of the 23S rRNA in the assembled 50S subunit and ribosome.</text>
</comment>
<dbReference type="STRING" id="889378.Spiaf_0555"/>
<dbReference type="HAMAP" id="MF_01328_B">
    <property type="entry name" value="Ribosomal_uL4_B"/>
    <property type="match status" value="1"/>
</dbReference>
<keyword evidence="5" id="KW-0699">rRNA-binding</keyword>
<reference evidence="7" key="1">
    <citation type="journal article" date="2013" name="Stand. Genomic Sci.">
        <title>Complete genome sequence of the halophilic bacterium Spirochaeta africana type strain (Z-7692(T)) from the alkaline Lake Magadi in the East African Rift.</title>
        <authorList>
            <person name="Liolos K."/>
            <person name="Abt B."/>
            <person name="Scheuner C."/>
            <person name="Teshima H."/>
            <person name="Held B."/>
            <person name="Lapidus A."/>
            <person name="Nolan M."/>
            <person name="Lucas S."/>
            <person name="Deshpande S."/>
            <person name="Cheng J.F."/>
            <person name="Tapia R."/>
            <person name="Goodwin L.A."/>
            <person name="Pitluck S."/>
            <person name="Pagani I."/>
            <person name="Ivanova N."/>
            <person name="Mavromatis K."/>
            <person name="Mikhailova N."/>
            <person name="Huntemann M."/>
            <person name="Pati A."/>
            <person name="Chen A."/>
            <person name="Palaniappan K."/>
            <person name="Land M."/>
            <person name="Rohde M."/>
            <person name="Tindall B.J."/>
            <person name="Detter J.C."/>
            <person name="Goker M."/>
            <person name="Bristow J."/>
            <person name="Eisen J.A."/>
            <person name="Markowitz V."/>
            <person name="Hugenholtz P."/>
            <person name="Woyke T."/>
            <person name="Klenk H.P."/>
            <person name="Kyrpides N.C."/>
        </authorList>
    </citation>
    <scope>NUCLEOTIDE SEQUENCE</scope>
    <source>
        <strain evidence="7">ATCC 700263 / DSM 8902 / Z-7692</strain>
    </source>
</reference>
<evidence type="ECO:0000313" key="6">
    <source>
        <dbReference type="EMBL" id="AFG36656.1"/>
    </source>
</evidence>
<dbReference type="Proteomes" id="UP000007383">
    <property type="component" value="Chromosome"/>
</dbReference>
<dbReference type="RefSeq" id="WP_014454653.1">
    <property type="nucleotide sequence ID" value="NC_017098.1"/>
</dbReference>
<evidence type="ECO:0000256" key="4">
    <source>
        <dbReference type="ARBA" id="ARBA00035244"/>
    </source>
</evidence>
<dbReference type="GO" id="GO:0006412">
    <property type="term" value="P:translation"/>
    <property type="evidence" value="ECO:0007669"/>
    <property type="project" value="UniProtKB-UniRule"/>
</dbReference>
<dbReference type="KEGG" id="sfc:Spiaf_0555"/>
<dbReference type="InterPro" id="IPR002136">
    <property type="entry name" value="Ribosomal_uL4"/>
</dbReference>
<keyword evidence="3 5" id="KW-0687">Ribonucleoprotein</keyword>
<comment type="similarity">
    <text evidence="1 5">Belongs to the universal ribosomal protein uL4 family.</text>
</comment>
<dbReference type="OrthoDB" id="9803201at2"/>
<dbReference type="PANTHER" id="PTHR10746:SF6">
    <property type="entry name" value="LARGE RIBOSOMAL SUBUNIT PROTEIN UL4M"/>
    <property type="match status" value="1"/>
</dbReference>
<dbReference type="GO" id="GO:0019843">
    <property type="term" value="F:rRNA binding"/>
    <property type="evidence" value="ECO:0007669"/>
    <property type="project" value="UniProtKB-UniRule"/>
</dbReference>
<dbReference type="EMBL" id="CP003282">
    <property type="protein sequence ID" value="AFG36656.1"/>
    <property type="molecule type" value="Genomic_DNA"/>
</dbReference>
<comment type="subunit">
    <text evidence="5">Part of the 50S ribosomal subunit.</text>
</comment>
<keyword evidence="2 5" id="KW-0689">Ribosomal protein</keyword>
<protein>
    <recommendedName>
        <fullName evidence="4 5">Large ribosomal subunit protein uL4</fullName>
    </recommendedName>
</protein>
<dbReference type="GO" id="GO:0003735">
    <property type="term" value="F:structural constituent of ribosome"/>
    <property type="evidence" value="ECO:0007669"/>
    <property type="project" value="InterPro"/>
</dbReference>
<dbReference type="SUPFAM" id="SSF52166">
    <property type="entry name" value="Ribosomal protein L4"/>
    <property type="match status" value="1"/>
</dbReference>
<evidence type="ECO:0000256" key="2">
    <source>
        <dbReference type="ARBA" id="ARBA00022980"/>
    </source>
</evidence>
<dbReference type="GO" id="GO:0005840">
    <property type="term" value="C:ribosome"/>
    <property type="evidence" value="ECO:0007669"/>
    <property type="project" value="UniProtKB-KW"/>
</dbReference>
<dbReference type="AlphaFoldDB" id="H9UGL3"/>
<dbReference type="Pfam" id="PF00573">
    <property type="entry name" value="Ribosomal_L4"/>
    <property type="match status" value="1"/>
</dbReference>
<sequence length="210" mass="23564">MDMQVLSVDGKKKKTIQLNDEVFNREVSEGAIYHAIRNELANMRQGTAATKVRSQVKFSGRKPWRQKGTGRARAGSRRSPIWVGGGTIFGPQPRDYSYVLPRKLKRLAYKSILSQKVQQEDIVVVEDFALESGKTKDMVAILSKLIPAERAVLVVAGNDELVKRAGRNIPWLTTLNYQRLRAHDLFYGKKVVMTESAALGLNDFYAAKKA</sequence>
<organism evidence="6 7">
    <name type="scientific">Spirochaeta africana (strain ATCC 700263 / DSM 8902 / Z-7692)</name>
    <dbReference type="NCBI Taxonomy" id="889378"/>
    <lineage>
        <taxon>Bacteria</taxon>
        <taxon>Pseudomonadati</taxon>
        <taxon>Spirochaetota</taxon>
        <taxon>Spirochaetia</taxon>
        <taxon>Spirochaetales</taxon>
        <taxon>Spirochaetaceae</taxon>
        <taxon>Spirochaeta</taxon>
    </lineage>
</organism>
<dbReference type="InterPro" id="IPR023574">
    <property type="entry name" value="Ribosomal_uL4_dom_sf"/>
</dbReference>
<dbReference type="HOGENOM" id="CLU_041575_5_2_12"/>
<dbReference type="eggNOG" id="COG0088">
    <property type="taxonomic scope" value="Bacteria"/>
</dbReference>
<keyword evidence="7" id="KW-1185">Reference proteome</keyword>
<evidence type="ECO:0000256" key="5">
    <source>
        <dbReference type="HAMAP-Rule" id="MF_01328"/>
    </source>
</evidence>
<dbReference type="PATRIC" id="fig|889378.3.peg.564"/>
<dbReference type="InterPro" id="IPR013005">
    <property type="entry name" value="Ribosomal_uL4-like"/>
</dbReference>
<evidence type="ECO:0000256" key="1">
    <source>
        <dbReference type="ARBA" id="ARBA00010528"/>
    </source>
</evidence>
<proteinExistence type="inferred from homology"/>
<dbReference type="Gene3D" id="3.40.1370.10">
    <property type="match status" value="1"/>
</dbReference>
<gene>
    <name evidence="5" type="primary">rplD</name>
    <name evidence="6" type="ordered locus">Spiaf_0555</name>
</gene>
<dbReference type="PANTHER" id="PTHR10746">
    <property type="entry name" value="50S RIBOSOMAL PROTEIN L4"/>
    <property type="match status" value="1"/>
</dbReference>
<evidence type="ECO:0000256" key="3">
    <source>
        <dbReference type="ARBA" id="ARBA00023274"/>
    </source>
</evidence>
<evidence type="ECO:0000313" key="7">
    <source>
        <dbReference type="Proteomes" id="UP000007383"/>
    </source>
</evidence>
<comment type="function">
    <text evidence="5">Forms part of the polypeptide exit tunnel.</text>
</comment>
<keyword evidence="5" id="KW-0694">RNA-binding</keyword>
<dbReference type="GO" id="GO:1990904">
    <property type="term" value="C:ribonucleoprotein complex"/>
    <property type="evidence" value="ECO:0007669"/>
    <property type="project" value="UniProtKB-KW"/>
</dbReference>
<dbReference type="NCBIfam" id="TIGR03953">
    <property type="entry name" value="rplD_bact"/>
    <property type="match status" value="1"/>
</dbReference>
<name>H9UGL3_SPIAZ</name>
<accession>H9UGL3</accession>